<dbReference type="InterPro" id="IPR009078">
    <property type="entry name" value="Ferritin-like_SF"/>
</dbReference>
<proteinExistence type="predicted"/>
<sequence>MKNEDILKDLLGTKTENQRMYNEFMIKSRNPELRKLFLDLRDDEMRYISELQQKIEKLEAKPNILSHVFSTRLNN</sequence>
<dbReference type="InterPro" id="IPR012347">
    <property type="entry name" value="Ferritin-like"/>
</dbReference>
<dbReference type="OrthoDB" id="2990828at2"/>
<reference evidence="1 2" key="1">
    <citation type="submission" date="2017-06" db="EMBL/GenBank/DDBJ databases">
        <title>Draft genome sequence of anaerobic fermentative bacterium Anaeromicrobium sediminis DY2726D isolated from West Pacific Ocean sediments.</title>
        <authorList>
            <person name="Zeng X."/>
        </authorList>
    </citation>
    <scope>NUCLEOTIDE SEQUENCE [LARGE SCALE GENOMIC DNA]</scope>
    <source>
        <strain evidence="1 2">DY2726D</strain>
    </source>
</reference>
<dbReference type="Gene3D" id="1.20.1260.10">
    <property type="match status" value="1"/>
</dbReference>
<evidence type="ECO:0000313" key="1">
    <source>
        <dbReference type="EMBL" id="PAB59923.1"/>
    </source>
</evidence>
<evidence type="ECO:0008006" key="3">
    <source>
        <dbReference type="Google" id="ProtNLM"/>
    </source>
</evidence>
<organism evidence="1 2">
    <name type="scientific">Anaeromicrobium sediminis</name>
    <dbReference type="NCBI Taxonomy" id="1478221"/>
    <lineage>
        <taxon>Bacteria</taxon>
        <taxon>Bacillati</taxon>
        <taxon>Bacillota</taxon>
        <taxon>Clostridia</taxon>
        <taxon>Peptostreptococcales</taxon>
        <taxon>Thermotaleaceae</taxon>
        <taxon>Anaeromicrobium</taxon>
    </lineage>
</organism>
<name>A0A267MM96_9FIRM</name>
<gene>
    <name evidence="1" type="ORF">CCE28_08190</name>
</gene>
<evidence type="ECO:0000313" key="2">
    <source>
        <dbReference type="Proteomes" id="UP000216024"/>
    </source>
</evidence>
<dbReference type="AlphaFoldDB" id="A0A267MM96"/>
<dbReference type="Proteomes" id="UP000216024">
    <property type="component" value="Unassembled WGS sequence"/>
</dbReference>
<dbReference type="EMBL" id="NIBG01000005">
    <property type="protein sequence ID" value="PAB59923.1"/>
    <property type="molecule type" value="Genomic_DNA"/>
</dbReference>
<accession>A0A267MM96</accession>
<keyword evidence="2" id="KW-1185">Reference proteome</keyword>
<comment type="caution">
    <text evidence="1">The sequence shown here is derived from an EMBL/GenBank/DDBJ whole genome shotgun (WGS) entry which is preliminary data.</text>
</comment>
<dbReference type="SUPFAM" id="SSF47240">
    <property type="entry name" value="Ferritin-like"/>
    <property type="match status" value="1"/>
</dbReference>
<protein>
    <recommendedName>
        <fullName evidence="3">Rubrerythrin diiron-binding domain-containing protein</fullName>
    </recommendedName>
</protein>
<dbReference type="RefSeq" id="WP_095132826.1">
    <property type="nucleotide sequence ID" value="NZ_NIBG01000005.1"/>
</dbReference>